<protein>
    <submittedName>
        <fullName evidence="2">Uncharacterized protein</fullName>
    </submittedName>
</protein>
<evidence type="ECO:0000256" key="1">
    <source>
        <dbReference type="SAM" id="Coils"/>
    </source>
</evidence>
<evidence type="ECO:0000313" key="2">
    <source>
        <dbReference type="EMBL" id="GEZ51193.1"/>
    </source>
</evidence>
<dbReference type="EMBL" id="BKCJ010287938">
    <property type="protein sequence ID" value="GEZ51193.1"/>
    <property type="molecule type" value="Genomic_DNA"/>
</dbReference>
<accession>A0A699IBL1</accession>
<keyword evidence="1" id="KW-0175">Coiled coil</keyword>
<gene>
    <name evidence="2" type="ORF">Tci_523166</name>
</gene>
<reference evidence="2" key="1">
    <citation type="journal article" date="2019" name="Sci. Rep.">
        <title>Draft genome of Tanacetum cinerariifolium, the natural source of mosquito coil.</title>
        <authorList>
            <person name="Yamashiro T."/>
            <person name="Shiraishi A."/>
            <person name="Satake H."/>
            <person name="Nakayama K."/>
        </authorList>
    </citation>
    <scope>NUCLEOTIDE SEQUENCE</scope>
</reference>
<comment type="caution">
    <text evidence="2">The sequence shown here is derived from an EMBL/GenBank/DDBJ whole genome shotgun (WGS) entry which is preliminary data.</text>
</comment>
<feature type="non-terminal residue" evidence="2">
    <location>
        <position position="1"/>
    </location>
</feature>
<proteinExistence type="predicted"/>
<organism evidence="2">
    <name type="scientific">Tanacetum cinerariifolium</name>
    <name type="common">Dalmatian daisy</name>
    <name type="synonym">Chrysanthemum cinerariifolium</name>
    <dbReference type="NCBI Taxonomy" id="118510"/>
    <lineage>
        <taxon>Eukaryota</taxon>
        <taxon>Viridiplantae</taxon>
        <taxon>Streptophyta</taxon>
        <taxon>Embryophyta</taxon>
        <taxon>Tracheophyta</taxon>
        <taxon>Spermatophyta</taxon>
        <taxon>Magnoliopsida</taxon>
        <taxon>eudicotyledons</taxon>
        <taxon>Gunneridae</taxon>
        <taxon>Pentapetalae</taxon>
        <taxon>asterids</taxon>
        <taxon>campanulids</taxon>
        <taxon>Asterales</taxon>
        <taxon>Asteraceae</taxon>
        <taxon>Asteroideae</taxon>
        <taxon>Anthemideae</taxon>
        <taxon>Anthemidinae</taxon>
        <taxon>Tanacetum</taxon>
    </lineage>
</organism>
<dbReference type="AlphaFoldDB" id="A0A699IBL1"/>
<name>A0A699IBL1_TANCI</name>
<sequence>RPFDEYNAHGLPPWQSKSIPYASLAKDLGHFNPWAVLLHDSFNYMLTNRISPFCQLGKGARAHGECEREPSKAALAEMYDEVQAQIDANHELVVRLTHEEQEKYTVEERFKLLAEFFERRKKQLAKEKAEDLKKMNKELEVERKEQQFQVQNINDDKAIDYETLDVKSPIVNYESQVLGTNEVGDVHVYKLTRLDGSYIHFSTFSRMLKVLDTQDVLDLHKIIMERFSSNDLEGYDLILWGDLKTLVESKKRYPLTKEILEKILSSRLEAETESTLAFDLIKFIKLQNEEKLIVYKVDECGLICSCVTASVESILLASVFVECSEAVLEVSINRVSCLLVGVCNSGASVRTVAGRAIVGFLKTV</sequence>
<feature type="coiled-coil region" evidence="1">
    <location>
        <begin position="122"/>
        <end position="156"/>
    </location>
</feature>